<comment type="caution">
    <text evidence="8">Lacks conserved residue(s) required for the propagation of feature annotation.</text>
</comment>
<dbReference type="PANTHER" id="PTHR14218">
    <property type="entry name" value="PROTEASE S8 TRIPEPTIDYL PEPTIDASE I CLN2"/>
    <property type="match status" value="1"/>
</dbReference>
<evidence type="ECO:0000259" key="10">
    <source>
        <dbReference type="PROSITE" id="PS51695"/>
    </source>
</evidence>
<evidence type="ECO:0000256" key="3">
    <source>
        <dbReference type="ARBA" id="ARBA00022723"/>
    </source>
</evidence>
<dbReference type="EC" id="3.4.21.100" evidence="11"/>
<feature type="active site" description="Charge relay system" evidence="8">
    <location>
        <position position="310"/>
    </location>
</feature>
<keyword evidence="5 8" id="KW-0720">Serine protease</keyword>
<feature type="active site" description="Charge relay system" evidence="8">
    <location>
        <position position="306"/>
    </location>
</feature>
<protein>
    <submittedName>
        <fullName evidence="11">Serine protease, subtilase family</fullName>
        <ecNumber evidence="11">3.4.21.100</ecNumber>
    </submittedName>
</protein>
<evidence type="ECO:0000256" key="4">
    <source>
        <dbReference type="ARBA" id="ARBA00022801"/>
    </source>
</evidence>
<gene>
    <name evidence="11" type="primary">pcp</name>
    <name evidence="11" type="ORF">NCTC13292_00492</name>
</gene>
<dbReference type="GO" id="GO:0004252">
    <property type="term" value="F:serine-type endopeptidase activity"/>
    <property type="evidence" value="ECO:0007669"/>
    <property type="project" value="UniProtKB-UniRule"/>
</dbReference>
<dbReference type="InterPro" id="IPR030400">
    <property type="entry name" value="Sedolisin_dom"/>
</dbReference>
<dbReference type="InterPro" id="IPR050819">
    <property type="entry name" value="Tripeptidyl-peptidase_I"/>
</dbReference>
<sequence length="646" mass="69445">MTKLKFLLPLGFIVMTSFAAQTTTLVSLPNPGAQLLNKARLIKGAAADTQFSLNVWLKLRNKQDLDQLVQDVYDPKSPRYQQFLTRALFEEKFAPGQEAEEKVSHFFLNHGMQAKIVNHSIRVTGSAAQIEQALHVQMNYYRYKHKVFHANVGTPRLIPEIAQYVAEITGLNTIPEFQENIGHAKTETQSTTHDLNFLENNFIPTALPTTISLQGFSGANLRKTYNVGNIPKINGVRLNGSGQTLIIVDKCGTNGPAQILSDANQYFKMNDIAPFIISGPAKNFAIVNPDGSPFTNCPNASSFSREIVLDIEASHTIASGDNTVLVLGTDQRTTLMDVINTLIQNNYTIAGFTNAYVISNSWSSPESFDAALESSLQLAAAAGISINFSSGDCGDNTYTNAGKCNGSWPSAPTVDYPSSSAYVTAVGATALFVDNHYNYAFETVWGTVESVGGVLSYTGGTGGGISQFYGPVPWQSSISSFTAGGYGVINNFGNRRALPDVAMLGDPRTGLLIIANGTQVQDGGTSLACPLFSATLVLVNQARSLLNKATPIGQAAPYLYQQNNLLLANRAINLIIPPSLMINGATQPPSTLIHNTPAPASSFTIANVTFGWDSSLTLEPENQFWNDGVGVGSPNIPNFVMAMANM</sequence>
<feature type="domain" description="Peptidase S53" evidence="10">
    <location>
        <begin position="215"/>
        <end position="646"/>
    </location>
</feature>
<dbReference type="SUPFAM" id="SSF54897">
    <property type="entry name" value="Protease propeptides/inhibitors"/>
    <property type="match status" value="1"/>
</dbReference>
<keyword evidence="12" id="KW-1185">Reference proteome</keyword>
<organism evidence="11 12">
    <name type="scientific">Legionella donaldsonii</name>
    <dbReference type="NCBI Taxonomy" id="45060"/>
    <lineage>
        <taxon>Bacteria</taxon>
        <taxon>Pseudomonadati</taxon>
        <taxon>Pseudomonadota</taxon>
        <taxon>Gammaproteobacteria</taxon>
        <taxon>Legionellales</taxon>
        <taxon>Legionellaceae</taxon>
        <taxon>Legionella</taxon>
    </lineage>
</organism>
<dbReference type="InterPro" id="IPR015366">
    <property type="entry name" value="S53_propep"/>
</dbReference>
<dbReference type="GO" id="GO:0046872">
    <property type="term" value="F:metal ion binding"/>
    <property type="evidence" value="ECO:0007669"/>
    <property type="project" value="UniProtKB-KW"/>
</dbReference>
<keyword evidence="4 8" id="KW-0378">Hydrolase</keyword>
<dbReference type="PANTHER" id="PTHR14218:SF15">
    <property type="entry name" value="TRIPEPTIDYL-PEPTIDASE 1"/>
    <property type="match status" value="1"/>
</dbReference>
<dbReference type="EMBL" id="UGOA01000001">
    <property type="protein sequence ID" value="STX40775.1"/>
    <property type="molecule type" value="Genomic_DNA"/>
</dbReference>
<evidence type="ECO:0000256" key="5">
    <source>
        <dbReference type="ARBA" id="ARBA00022825"/>
    </source>
</evidence>
<reference evidence="11 12" key="1">
    <citation type="submission" date="2018-06" db="EMBL/GenBank/DDBJ databases">
        <authorList>
            <consortium name="Pathogen Informatics"/>
            <person name="Doyle S."/>
        </authorList>
    </citation>
    <scope>NUCLEOTIDE SEQUENCE [LARGE SCALE GENOMIC DNA]</scope>
    <source>
        <strain evidence="11 12">NCTC13292</strain>
    </source>
</reference>
<dbReference type="GO" id="GO:0006508">
    <property type="term" value="P:proteolysis"/>
    <property type="evidence" value="ECO:0007669"/>
    <property type="project" value="UniProtKB-KW"/>
</dbReference>
<evidence type="ECO:0000313" key="11">
    <source>
        <dbReference type="EMBL" id="STX40775.1"/>
    </source>
</evidence>
<proteinExistence type="predicted"/>
<feature type="chain" id="PRO_5016879630" evidence="9">
    <location>
        <begin position="20"/>
        <end position="646"/>
    </location>
</feature>
<dbReference type="Gene3D" id="3.40.50.200">
    <property type="entry name" value="Peptidase S8/S53 domain"/>
    <property type="match status" value="1"/>
</dbReference>
<dbReference type="InterPro" id="IPR036852">
    <property type="entry name" value="Peptidase_S8/S53_dom_sf"/>
</dbReference>
<evidence type="ECO:0000256" key="8">
    <source>
        <dbReference type="PROSITE-ProRule" id="PRU01032"/>
    </source>
</evidence>
<name>A0A378IZL3_9GAMM</name>
<dbReference type="GO" id="GO:0008240">
    <property type="term" value="F:tripeptidyl-peptidase activity"/>
    <property type="evidence" value="ECO:0007669"/>
    <property type="project" value="TreeGrafter"/>
</dbReference>
<keyword evidence="9" id="KW-0732">Signal</keyword>
<evidence type="ECO:0000256" key="2">
    <source>
        <dbReference type="ARBA" id="ARBA00022670"/>
    </source>
</evidence>
<dbReference type="InterPro" id="IPR000209">
    <property type="entry name" value="Peptidase_S8/S53_dom"/>
</dbReference>
<dbReference type="CDD" id="cd11377">
    <property type="entry name" value="Pro-peptidase_S53"/>
    <property type="match status" value="1"/>
</dbReference>
<dbReference type="RefSeq" id="WP_115220339.1">
    <property type="nucleotide sequence ID" value="NZ_CAXYJE010000005.1"/>
</dbReference>
<evidence type="ECO:0000313" key="12">
    <source>
        <dbReference type="Proteomes" id="UP000254677"/>
    </source>
</evidence>
<keyword evidence="6" id="KW-0106">Calcium</keyword>
<comment type="cofactor">
    <cofactor evidence="1">
        <name>Ca(2+)</name>
        <dbReference type="ChEBI" id="CHEBI:29108"/>
    </cofactor>
</comment>
<dbReference type="Pfam" id="PF09286">
    <property type="entry name" value="Pro-kuma_activ"/>
    <property type="match status" value="1"/>
</dbReference>
<keyword evidence="3" id="KW-0479">Metal-binding</keyword>
<keyword evidence="2 8" id="KW-0645">Protease</keyword>
<accession>A0A378IZL3</accession>
<evidence type="ECO:0000256" key="7">
    <source>
        <dbReference type="ARBA" id="ARBA00023145"/>
    </source>
</evidence>
<dbReference type="SMART" id="SM00944">
    <property type="entry name" value="Pro-kuma_activ"/>
    <property type="match status" value="1"/>
</dbReference>
<evidence type="ECO:0000256" key="6">
    <source>
        <dbReference type="ARBA" id="ARBA00022837"/>
    </source>
</evidence>
<feature type="active site" description="Charge relay system" evidence="8">
    <location>
        <position position="526"/>
    </location>
</feature>
<dbReference type="SUPFAM" id="SSF52743">
    <property type="entry name" value="Subtilisin-like"/>
    <property type="match status" value="1"/>
</dbReference>
<dbReference type="Pfam" id="PF00082">
    <property type="entry name" value="Peptidase_S8"/>
    <property type="match status" value="1"/>
</dbReference>
<dbReference type="AlphaFoldDB" id="A0A378IZL3"/>
<dbReference type="OrthoDB" id="9002785at2"/>
<dbReference type="PROSITE" id="PS51695">
    <property type="entry name" value="SEDOLISIN"/>
    <property type="match status" value="1"/>
</dbReference>
<evidence type="ECO:0000256" key="1">
    <source>
        <dbReference type="ARBA" id="ARBA00001913"/>
    </source>
</evidence>
<feature type="signal peptide" evidence="9">
    <location>
        <begin position="1"/>
        <end position="19"/>
    </location>
</feature>
<evidence type="ECO:0000256" key="9">
    <source>
        <dbReference type="SAM" id="SignalP"/>
    </source>
</evidence>
<dbReference type="CDD" id="cd04056">
    <property type="entry name" value="Peptidases_S53"/>
    <property type="match status" value="1"/>
</dbReference>
<keyword evidence="7" id="KW-0865">Zymogen</keyword>
<dbReference type="Proteomes" id="UP000254677">
    <property type="component" value="Unassembled WGS sequence"/>
</dbReference>